<feature type="transmembrane region" description="Helical" evidence="2">
    <location>
        <begin position="134"/>
        <end position="153"/>
    </location>
</feature>
<protein>
    <submittedName>
        <fullName evidence="3">Uncharacterized protein</fullName>
    </submittedName>
</protein>
<evidence type="ECO:0000256" key="2">
    <source>
        <dbReference type="SAM" id="Phobius"/>
    </source>
</evidence>
<evidence type="ECO:0000313" key="4">
    <source>
        <dbReference type="Proteomes" id="UP000009022"/>
    </source>
</evidence>
<feature type="transmembrane region" description="Helical" evidence="2">
    <location>
        <begin position="28"/>
        <end position="52"/>
    </location>
</feature>
<dbReference type="Proteomes" id="UP000009022">
    <property type="component" value="Unassembled WGS sequence"/>
</dbReference>
<keyword evidence="2" id="KW-0472">Membrane</keyword>
<evidence type="ECO:0000256" key="1">
    <source>
        <dbReference type="SAM" id="MobiDB-lite"/>
    </source>
</evidence>
<feature type="transmembrane region" description="Helical" evidence="2">
    <location>
        <begin position="64"/>
        <end position="86"/>
    </location>
</feature>
<dbReference type="EMBL" id="DS985241">
    <property type="protein sequence ID" value="EDV28517.1"/>
    <property type="molecule type" value="Genomic_DNA"/>
</dbReference>
<gene>
    <name evidence="3" type="ORF">TRIADDRAFT_51515</name>
</gene>
<keyword evidence="4" id="KW-1185">Reference proteome</keyword>
<dbReference type="KEGG" id="tad:TRIADDRAFT_51515"/>
<accession>B3RJM1</accession>
<organism evidence="3 4">
    <name type="scientific">Trichoplax adhaerens</name>
    <name type="common">Trichoplax reptans</name>
    <dbReference type="NCBI Taxonomy" id="10228"/>
    <lineage>
        <taxon>Eukaryota</taxon>
        <taxon>Metazoa</taxon>
        <taxon>Placozoa</taxon>
        <taxon>Uniplacotomia</taxon>
        <taxon>Trichoplacea</taxon>
        <taxon>Trichoplacidae</taxon>
        <taxon>Trichoplax</taxon>
    </lineage>
</organism>
<sequence length="319" mass="35521">MAISDATLLIEAVARELLQMQASKRRYFITYWTTIKLAFSGVTILTSIIIIANKEGASIGSSSLALIGAFMSALTTLACFLLTYSNRVLKYFANHVNLCRLCLAIGELPLIVAFGFQIYQVITQSDSMKVQSATIANLITTGLIFISAFRVNYLMKSYGKLLVSLEHSRRNAITESTTDTTITNTVRENSEIPPEYGQHDPERNSEYSTGTNQESESTVNVILNPFQESLLSNESINKVQDTSAIQSSSSSSSILDETILPAIRPQYHQFKTSESNLECFINSNHNSEPTINPIVSMIESFSTRMISSWRSYYQLTYDT</sequence>
<proteinExistence type="predicted"/>
<dbReference type="GeneID" id="6749740"/>
<reference evidence="3 4" key="1">
    <citation type="journal article" date="2008" name="Nature">
        <title>The Trichoplax genome and the nature of placozoans.</title>
        <authorList>
            <person name="Srivastava M."/>
            <person name="Begovic E."/>
            <person name="Chapman J."/>
            <person name="Putnam N.H."/>
            <person name="Hellsten U."/>
            <person name="Kawashima T."/>
            <person name="Kuo A."/>
            <person name="Mitros T."/>
            <person name="Salamov A."/>
            <person name="Carpenter M.L."/>
            <person name="Signorovitch A.Y."/>
            <person name="Moreno M.A."/>
            <person name="Kamm K."/>
            <person name="Grimwood J."/>
            <person name="Schmutz J."/>
            <person name="Shapiro H."/>
            <person name="Grigoriev I.V."/>
            <person name="Buss L.W."/>
            <person name="Schierwater B."/>
            <person name="Dellaporta S.L."/>
            <person name="Rokhsar D.S."/>
        </authorList>
    </citation>
    <scope>NUCLEOTIDE SEQUENCE [LARGE SCALE GENOMIC DNA]</scope>
    <source>
        <strain evidence="3 4">Grell-BS-1999</strain>
    </source>
</reference>
<dbReference type="HOGENOM" id="CLU_872468_0_0_1"/>
<dbReference type="CTD" id="6749740"/>
<evidence type="ECO:0000313" key="3">
    <source>
        <dbReference type="EMBL" id="EDV28517.1"/>
    </source>
</evidence>
<feature type="transmembrane region" description="Helical" evidence="2">
    <location>
        <begin position="98"/>
        <end position="122"/>
    </location>
</feature>
<dbReference type="AlphaFoldDB" id="B3RJM1"/>
<keyword evidence="2" id="KW-1133">Transmembrane helix</keyword>
<dbReference type="RefSeq" id="XP_002107719.1">
    <property type="nucleotide sequence ID" value="XM_002107683.1"/>
</dbReference>
<keyword evidence="2" id="KW-0812">Transmembrane</keyword>
<dbReference type="InParanoid" id="B3RJM1"/>
<feature type="region of interest" description="Disordered" evidence="1">
    <location>
        <begin position="187"/>
        <end position="214"/>
    </location>
</feature>
<name>B3RJM1_TRIAD</name>